<sequence>MSSLVSLSGDGQRALKPEELFEDAIAQALRGQKTSEQSRKEFVDKLKDRVSEAMKDNNPSFVRQVLDCLRVNCFKDMEDSNNSVYTWNARKSGLMAIGAVAIGLGSKVGDFLKDIMGLLLGPDSKHLGPFLAEASSDTESHRVRYLSCEALFNVAKIAQEELLPYLARIFDGLSRLYADVVADVRHAAQVLDRLLREIVTSHPEKFEVDTFAEEVCTRMKYKNPMIRQLCLGWTNLILQIAQVDLVGSNPKIIQGLFEHLADDHSRDSLQNAQNLLEQCIEKVKASPLATKRLIVFNTAADLAKNCRKEDSKIRFQSMWWLLEYVHFTPGYGPTTSVKDEEVKLWWQKWAEALPQLIDGVCCCIGCEDGKDKATVSSMAVDLNGALLELANLLHEYLRVDELVETLKQRLGKLRDGEAAMVVHIACLQWICLLLVHRPQQMLQRKIVKELFMPIFESLNHANDEVVIASLRVLAQLMETTPSDQLGIEDLLAKESVRRADGAKEEPQKSLFTFIVDRLLEELEKQRDMLETRGRLMIHQLCGHLDPRRLFVTVARAIPAQEKNFAQKLVQTFNWILLTSAETRSLREELLQESERHPQLGHEGEKPLFLELLEPWFHNPASALALCLWSQQYELASELTGRCAAFEPTLDFLQQLDQLVQLIESPIFSRLRLQLLEPKKHPMLLKCLLGLAMLLPQAGAFQALRERMHLVQSSLLLEVRFDSEAPATATKSDWLSFSSKEGKEGKEKKEKQVDLAGLLRSFDKITQQRNDARCGPSP</sequence>
<evidence type="ECO:0000313" key="6">
    <source>
        <dbReference type="EMBL" id="CAJ1385853.1"/>
    </source>
</evidence>
<dbReference type="InterPro" id="IPR011989">
    <property type="entry name" value="ARM-like"/>
</dbReference>
<comment type="caution">
    <text evidence="6">The sequence shown here is derived from an EMBL/GenBank/DDBJ whole genome shotgun (WGS) entry which is preliminary data.</text>
</comment>
<dbReference type="EMBL" id="CAUJNA010001291">
    <property type="protein sequence ID" value="CAJ1385853.1"/>
    <property type="molecule type" value="Genomic_DNA"/>
</dbReference>
<dbReference type="InterPro" id="IPR026825">
    <property type="entry name" value="Vac14"/>
</dbReference>
<gene>
    <name evidence="6" type="ORF">EVOR1521_LOCUS12359</name>
</gene>
<comment type="similarity">
    <text evidence="2">Belongs to the VAC14 family.</text>
</comment>
<comment type="subcellular location">
    <subcellularLocation>
        <location evidence="1">Endomembrane system</location>
    </subcellularLocation>
</comment>
<name>A0AA36IFK9_9DINO</name>
<dbReference type="GO" id="GO:0006661">
    <property type="term" value="P:phosphatidylinositol biosynthetic process"/>
    <property type="evidence" value="ECO:0007669"/>
    <property type="project" value="InterPro"/>
</dbReference>
<evidence type="ECO:0000256" key="4">
    <source>
        <dbReference type="ARBA" id="ARBA00023136"/>
    </source>
</evidence>
<reference evidence="6" key="1">
    <citation type="submission" date="2023-08" db="EMBL/GenBank/DDBJ databases">
        <authorList>
            <person name="Chen Y."/>
            <person name="Shah S."/>
            <person name="Dougan E. K."/>
            <person name="Thang M."/>
            <person name="Chan C."/>
        </authorList>
    </citation>
    <scope>NUCLEOTIDE SEQUENCE</scope>
</reference>
<keyword evidence="3" id="KW-0677">Repeat</keyword>
<dbReference type="Pfam" id="PF12755">
    <property type="entry name" value="Vac14_Fab1_bd"/>
    <property type="match status" value="1"/>
</dbReference>
<dbReference type="Pfam" id="PF11916">
    <property type="entry name" value="Vac14_Fig4_bd"/>
    <property type="match status" value="1"/>
</dbReference>
<organism evidence="6 7">
    <name type="scientific">Effrenium voratum</name>
    <dbReference type="NCBI Taxonomy" id="2562239"/>
    <lineage>
        <taxon>Eukaryota</taxon>
        <taxon>Sar</taxon>
        <taxon>Alveolata</taxon>
        <taxon>Dinophyceae</taxon>
        <taxon>Suessiales</taxon>
        <taxon>Symbiodiniaceae</taxon>
        <taxon>Effrenium</taxon>
    </lineage>
</organism>
<evidence type="ECO:0000256" key="2">
    <source>
        <dbReference type="ARBA" id="ARBA00010225"/>
    </source>
</evidence>
<feature type="domain" description="Vacuolar protein 14 C-terminal Fig4-binding" evidence="5">
    <location>
        <begin position="527"/>
        <end position="710"/>
    </location>
</feature>
<dbReference type="InterPro" id="IPR021841">
    <property type="entry name" value="VAC14_Fig4p-bd"/>
</dbReference>
<dbReference type="GO" id="GO:0010008">
    <property type="term" value="C:endosome membrane"/>
    <property type="evidence" value="ECO:0007669"/>
    <property type="project" value="TreeGrafter"/>
</dbReference>
<evidence type="ECO:0000256" key="3">
    <source>
        <dbReference type="ARBA" id="ARBA00022737"/>
    </source>
</evidence>
<dbReference type="Gene3D" id="1.25.10.10">
    <property type="entry name" value="Leucine-rich Repeat Variant"/>
    <property type="match status" value="1"/>
</dbReference>
<keyword evidence="7" id="KW-1185">Reference proteome</keyword>
<keyword evidence="4" id="KW-0472">Membrane</keyword>
<dbReference type="GO" id="GO:0070772">
    <property type="term" value="C:PAS complex"/>
    <property type="evidence" value="ECO:0007669"/>
    <property type="project" value="InterPro"/>
</dbReference>
<dbReference type="InterPro" id="IPR016024">
    <property type="entry name" value="ARM-type_fold"/>
</dbReference>
<dbReference type="AlphaFoldDB" id="A0AA36IFK9"/>
<dbReference type="SUPFAM" id="SSF48371">
    <property type="entry name" value="ARM repeat"/>
    <property type="match status" value="1"/>
</dbReference>
<evidence type="ECO:0000313" key="7">
    <source>
        <dbReference type="Proteomes" id="UP001178507"/>
    </source>
</evidence>
<accession>A0AA36IFK9</accession>
<protein>
    <recommendedName>
        <fullName evidence="5">Vacuolar protein 14 C-terminal Fig4-binding domain-containing protein</fullName>
    </recommendedName>
</protein>
<dbReference type="PANTHER" id="PTHR16023:SF0">
    <property type="entry name" value="PROTEIN VAC14 HOMOLOG"/>
    <property type="match status" value="1"/>
</dbReference>
<proteinExistence type="inferred from homology"/>
<evidence type="ECO:0000259" key="5">
    <source>
        <dbReference type="Pfam" id="PF11916"/>
    </source>
</evidence>
<dbReference type="PANTHER" id="PTHR16023">
    <property type="entry name" value="TAX1 BINDING PROTEIN-RELATED"/>
    <property type="match status" value="1"/>
</dbReference>
<evidence type="ECO:0000256" key="1">
    <source>
        <dbReference type="ARBA" id="ARBA00004308"/>
    </source>
</evidence>
<dbReference type="Proteomes" id="UP001178507">
    <property type="component" value="Unassembled WGS sequence"/>
</dbReference>